<gene>
    <name evidence="1" type="ORF">SAMN05428964_101145</name>
</gene>
<evidence type="ECO:0000313" key="2">
    <source>
        <dbReference type="Proteomes" id="UP000219068"/>
    </source>
</evidence>
<name>A0A285R752_9PROT</name>
<proteinExistence type="predicted"/>
<dbReference type="AlphaFoldDB" id="A0A285R752"/>
<dbReference type="EMBL" id="OBMM01000001">
    <property type="protein sequence ID" value="SOB89946.1"/>
    <property type="molecule type" value="Genomic_DNA"/>
</dbReference>
<sequence>MSGAIMIGYVALPHARRTLKYMIYFNFSFDRGHSVTIEPIQL</sequence>
<dbReference type="Proteomes" id="UP000219068">
    <property type="component" value="Unassembled WGS sequence"/>
</dbReference>
<accession>A0A285R752</accession>
<reference evidence="1 2" key="1">
    <citation type="submission" date="2017-08" db="EMBL/GenBank/DDBJ databases">
        <authorList>
            <person name="de Groot N.N."/>
        </authorList>
    </citation>
    <scope>NUCLEOTIDE SEQUENCE [LARGE SCALE GENOMIC DNA]</scope>
    <source>
        <strain evidence="1 2">USBA 78</strain>
    </source>
</reference>
<protein>
    <submittedName>
        <fullName evidence="1">Uncharacterized protein</fullName>
    </submittedName>
</protein>
<evidence type="ECO:0000313" key="1">
    <source>
        <dbReference type="EMBL" id="SOB89946.1"/>
    </source>
</evidence>
<organism evidence="1 2">
    <name type="scientific">Thalassospira xiamenensis</name>
    <dbReference type="NCBI Taxonomy" id="220697"/>
    <lineage>
        <taxon>Bacteria</taxon>
        <taxon>Pseudomonadati</taxon>
        <taxon>Pseudomonadota</taxon>
        <taxon>Alphaproteobacteria</taxon>
        <taxon>Rhodospirillales</taxon>
        <taxon>Thalassospiraceae</taxon>
        <taxon>Thalassospira</taxon>
    </lineage>
</organism>